<dbReference type="InterPro" id="IPR013658">
    <property type="entry name" value="SGL"/>
</dbReference>
<dbReference type="FunFam" id="2.120.10.30:FF:000027">
    <property type="entry name" value="Regucalcin homologue"/>
    <property type="match status" value="1"/>
</dbReference>
<evidence type="ECO:0000256" key="6">
    <source>
        <dbReference type="ARBA" id="ARBA00008853"/>
    </source>
</evidence>
<evidence type="ECO:0000256" key="15">
    <source>
        <dbReference type="PIRSR" id="PIRSR605511-2"/>
    </source>
</evidence>
<dbReference type="GeneTree" id="ENSGT00390000014995"/>
<organism evidence="17 18">
    <name type="scientific">Gasterosteus aculeatus aculeatus</name>
    <name type="common">three-spined stickleback</name>
    <dbReference type="NCBI Taxonomy" id="481459"/>
    <lineage>
        <taxon>Eukaryota</taxon>
        <taxon>Metazoa</taxon>
        <taxon>Chordata</taxon>
        <taxon>Craniata</taxon>
        <taxon>Vertebrata</taxon>
        <taxon>Euteleostomi</taxon>
        <taxon>Actinopterygii</taxon>
        <taxon>Neopterygii</taxon>
        <taxon>Teleostei</taxon>
        <taxon>Neoteleostei</taxon>
        <taxon>Acanthomorphata</taxon>
        <taxon>Eupercaria</taxon>
        <taxon>Perciformes</taxon>
        <taxon>Cottioidei</taxon>
        <taxon>Gasterosteales</taxon>
        <taxon>Gasterosteidae</taxon>
        <taxon>Gasterosteus</taxon>
    </lineage>
</organism>
<keyword evidence="12" id="KW-0106">Calcium</keyword>
<evidence type="ECO:0000256" key="5">
    <source>
        <dbReference type="ARBA" id="ARBA00004496"/>
    </source>
</evidence>
<comment type="cofactor">
    <cofactor evidence="3">
        <name>Mn(2+)</name>
        <dbReference type="ChEBI" id="CHEBI:29035"/>
    </cofactor>
</comment>
<evidence type="ECO:0000256" key="1">
    <source>
        <dbReference type="ARBA" id="ARBA00001589"/>
    </source>
</evidence>
<evidence type="ECO:0000256" key="10">
    <source>
        <dbReference type="ARBA" id="ARBA00022723"/>
    </source>
</evidence>
<evidence type="ECO:0000256" key="11">
    <source>
        <dbReference type="ARBA" id="ARBA00022801"/>
    </source>
</evidence>
<dbReference type="GO" id="GO:0004341">
    <property type="term" value="F:gluconolactonase activity"/>
    <property type="evidence" value="ECO:0007669"/>
    <property type="project" value="UniProtKB-EC"/>
</dbReference>
<evidence type="ECO:0000256" key="13">
    <source>
        <dbReference type="ARBA" id="ARBA00032464"/>
    </source>
</evidence>
<evidence type="ECO:0000256" key="14">
    <source>
        <dbReference type="PIRSR" id="PIRSR605511-1"/>
    </source>
</evidence>
<protein>
    <recommendedName>
        <fullName evidence="8">Regucalcin</fullName>
        <ecNumber evidence="7">3.1.1.17</ecNumber>
    </recommendedName>
    <alternativeName>
        <fullName evidence="13">Gluconolactonase</fullName>
    </alternativeName>
</protein>
<dbReference type="Pfam" id="PF08450">
    <property type="entry name" value="SGL"/>
    <property type="match status" value="1"/>
</dbReference>
<keyword evidence="11" id="KW-0378">Hydrolase</keyword>
<dbReference type="InterPro" id="IPR005511">
    <property type="entry name" value="SMP-30"/>
</dbReference>
<evidence type="ECO:0000256" key="8">
    <source>
        <dbReference type="ARBA" id="ARBA00016808"/>
    </source>
</evidence>
<dbReference type="InterPro" id="IPR011042">
    <property type="entry name" value="6-blade_b-propeller_TolB-like"/>
</dbReference>
<feature type="active site" description="Proton donor/acceptor" evidence="14">
    <location>
        <position position="203"/>
    </location>
</feature>
<dbReference type="PRINTS" id="PR01790">
    <property type="entry name" value="SMP30FAMILY"/>
</dbReference>
<feature type="binding site" evidence="15">
    <location>
        <position position="121"/>
    </location>
    <ligand>
        <name>substrate</name>
    </ligand>
</feature>
<dbReference type="InterPro" id="IPR008367">
    <property type="entry name" value="Regucalcin"/>
</dbReference>
<evidence type="ECO:0000256" key="7">
    <source>
        <dbReference type="ARBA" id="ARBA00013227"/>
    </source>
</evidence>
<keyword evidence="9" id="KW-0963">Cytoplasm</keyword>
<dbReference type="AlphaFoldDB" id="A0AAQ4RAF7"/>
<evidence type="ECO:0000256" key="4">
    <source>
        <dbReference type="ARBA" id="ARBA00001946"/>
    </source>
</evidence>
<reference evidence="17" key="2">
    <citation type="submission" date="2025-08" db="UniProtKB">
        <authorList>
            <consortium name="Ensembl"/>
        </authorList>
    </citation>
    <scope>IDENTIFICATION</scope>
</reference>
<feature type="domain" description="SMP-30/Gluconolactonase/LRE-like region" evidence="16">
    <location>
        <begin position="16"/>
        <end position="237"/>
    </location>
</feature>
<comment type="similarity">
    <text evidence="6">Belongs to the SMP-30/CGR1 family.</text>
</comment>
<evidence type="ECO:0000256" key="12">
    <source>
        <dbReference type="ARBA" id="ARBA00022837"/>
    </source>
</evidence>
<dbReference type="GO" id="GO:0005737">
    <property type="term" value="C:cytoplasm"/>
    <property type="evidence" value="ECO:0007669"/>
    <property type="project" value="UniProtKB-SubCell"/>
</dbReference>
<evidence type="ECO:0000313" key="17">
    <source>
        <dbReference type="Ensembl" id="ENSGACP00000060686.1"/>
    </source>
</evidence>
<comment type="subcellular location">
    <subcellularLocation>
        <location evidence="5">Cytoplasm</location>
    </subcellularLocation>
</comment>
<dbReference type="PRINTS" id="PR01791">
    <property type="entry name" value="REGUCALCIN"/>
</dbReference>
<name>A0AAQ4RAF7_GASAC</name>
<keyword evidence="10 15" id="KW-0479">Metal-binding</keyword>
<evidence type="ECO:0000313" key="18">
    <source>
        <dbReference type="Proteomes" id="UP000007635"/>
    </source>
</evidence>
<feature type="binding site" evidence="15">
    <location>
        <position position="203"/>
    </location>
    <ligand>
        <name>a divalent metal cation</name>
        <dbReference type="ChEBI" id="CHEBI:60240"/>
    </ligand>
</feature>
<comment type="catalytic activity">
    <reaction evidence="1">
        <text>D-glucono-1,5-lactone + H2O = D-gluconate + H(+)</text>
        <dbReference type="Rhea" id="RHEA:10440"/>
        <dbReference type="ChEBI" id="CHEBI:15377"/>
        <dbReference type="ChEBI" id="CHEBI:15378"/>
        <dbReference type="ChEBI" id="CHEBI:16217"/>
        <dbReference type="ChEBI" id="CHEBI:18391"/>
        <dbReference type="EC" id="3.1.1.17"/>
    </reaction>
</comment>
<feature type="binding site" evidence="15">
    <location>
        <position position="103"/>
    </location>
    <ligand>
        <name>substrate</name>
    </ligand>
</feature>
<evidence type="ECO:0000256" key="2">
    <source>
        <dbReference type="ARBA" id="ARBA00001913"/>
    </source>
</evidence>
<reference evidence="17" key="3">
    <citation type="submission" date="2025-09" db="UniProtKB">
        <authorList>
            <consortium name="Ensembl"/>
        </authorList>
    </citation>
    <scope>IDENTIFICATION</scope>
</reference>
<dbReference type="PANTHER" id="PTHR10907">
    <property type="entry name" value="REGUCALCIN"/>
    <property type="match status" value="1"/>
</dbReference>
<dbReference type="EC" id="3.1.1.17" evidence="7"/>
<dbReference type="Gene3D" id="2.120.10.30">
    <property type="entry name" value="TolB, C-terminal domain"/>
    <property type="match status" value="1"/>
</dbReference>
<dbReference type="Ensembl" id="ENSGACT00000039655.1">
    <property type="protein sequence ID" value="ENSGACP00000060686.1"/>
    <property type="gene ID" value="ENSGACG00000015380.2"/>
</dbReference>
<evidence type="ECO:0000259" key="16">
    <source>
        <dbReference type="Pfam" id="PF08450"/>
    </source>
</evidence>
<dbReference type="PANTHER" id="PTHR10907:SF47">
    <property type="entry name" value="REGUCALCIN"/>
    <property type="match status" value="1"/>
</dbReference>
<dbReference type="GO" id="GO:0019853">
    <property type="term" value="P:L-ascorbic acid biosynthetic process"/>
    <property type="evidence" value="ECO:0007669"/>
    <property type="project" value="TreeGrafter"/>
</dbReference>
<evidence type="ECO:0000256" key="9">
    <source>
        <dbReference type="ARBA" id="ARBA00022490"/>
    </source>
</evidence>
<feature type="binding site" evidence="15">
    <location>
        <position position="18"/>
    </location>
    <ligand>
        <name>a divalent metal cation</name>
        <dbReference type="ChEBI" id="CHEBI:60240"/>
    </ligand>
</feature>
<evidence type="ECO:0000256" key="3">
    <source>
        <dbReference type="ARBA" id="ARBA00001936"/>
    </source>
</evidence>
<dbReference type="GO" id="GO:0005509">
    <property type="term" value="F:calcium ion binding"/>
    <property type="evidence" value="ECO:0007669"/>
    <property type="project" value="InterPro"/>
</dbReference>
<accession>A0AAQ4RAF7</accession>
<reference evidence="17 18" key="1">
    <citation type="journal article" date="2021" name="G3 (Bethesda)">
        <title>Improved contiguity of the threespine stickleback genome using long-read sequencing.</title>
        <authorList>
            <person name="Nath S."/>
            <person name="Shaw D.E."/>
            <person name="White M.A."/>
        </authorList>
    </citation>
    <scope>NUCLEOTIDE SEQUENCE [LARGE SCALE GENOMIC DNA]</scope>
    <source>
        <strain evidence="17 18">Lake Benthic</strain>
    </source>
</reference>
<dbReference type="GO" id="GO:0030234">
    <property type="term" value="F:enzyme regulator activity"/>
    <property type="evidence" value="ECO:0007669"/>
    <property type="project" value="InterPro"/>
</dbReference>
<feature type="binding site" evidence="15">
    <location>
        <position position="153"/>
    </location>
    <ligand>
        <name>a divalent metal cation</name>
        <dbReference type="ChEBI" id="CHEBI:60240"/>
    </ligand>
</feature>
<comment type="cofactor">
    <cofactor evidence="4">
        <name>Mg(2+)</name>
        <dbReference type="ChEBI" id="CHEBI:18420"/>
    </cofactor>
</comment>
<dbReference type="SUPFAM" id="SSF63829">
    <property type="entry name" value="Calcium-dependent phosphotriesterase"/>
    <property type="match status" value="1"/>
</dbReference>
<comment type="cofactor">
    <cofactor evidence="15">
        <name>Zn(2+)</name>
        <dbReference type="ChEBI" id="CHEBI:29105"/>
    </cofactor>
    <text evidence="15">Binds 1 divalent metal cation per subunit.</text>
</comment>
<dbReference type="Proteomes" id="UP000007635">
    <property type="component" value="Chromosome I"/>
</dbReference>
<feature type="binding site" evidence="15">
    <location>
        <position position="101"/>
    </location>
    <ligand>
        <name>substrate</name>
    </ligand>
</feature>
<proteinExistence type="inferred from homology"/>
<comment type="cofactor">
    <cofactor evidence="2">
        <name>Ca(2+)</name>
        <dbReference type="ChEBI" id="CHEBI:29108"/>
    </cofactor>
</comment>
<sequence>MSSVKVECVVKESASIGEGPVWEESEQTLMFVDITGQKIHRWSPSTNQIQSLETGGTVGFVVPRRSGGYVAGVGRSIVAVDWSTQVMTSLVVVDEDKTNNRLNDGKVDPIGRLLAGTMGREEQPAEVRKQGSLFSVNFDLSVTKHLSQVDISNGMDWSLDQKTFFYIDSLSLTVDAFDYDTNSGEIGNRRVVYRMEKGEGLPDGMTVDSDGCLWVACYNGGRVINIDPVTGDRTWRQSLGTQKVFRKNPPWGLRKVSKELGVHKVFKDNPSSLRLSRTLHGVSGPSLTSGS</sequence>
<keyword evidence="18" id="KW-1185">Reference proteome</keyword>
<keyword evidence="15" id="KW-0862">Zinc</keyword>